<keyword evidence="3" id="KW-1185">Reference proteome</keyword>
<dbReference type="Proteomes" id="UP000499080">
    <property type="component" value="Unassembled WGS sequence"/>
</dbReference>
<gene>
    <name evidence="1" type="ORF">AVEN_103838_1</name>
    <name evidence="2" type="ORF">AVEN_256756_1</name>
</gene>
<accession>A0A4Y2VKJ0</accession>
<feature type="non-terminal residue" evidence="2">
    <location>
        <position position="120"/>
    </location>
</feature>
<sequence>MSPSFPHFSTTPPGHLTHVRLNVLQANKHGGSSVESGFEPGNLSLRSRDLTTRPLWSVLAKSFIHVSLLSVHHKNSAHQVASLKAVAIATGDVREDPFRIRGGIRWKSGFYFILYASLRR</sequence>
<comment type="caution">
    <text evidence="2">The sequence shown here is derived from an EMBL/GenBank/DDBJ whole genome shotgun (WGS) entry which is preliminary data.</text>
</comment>
<organism evidence="2 3">
    <name type="scientific">Araneus ventricosus</name>
    <name type="common">Orbweaver spider</name>
    <name type="synonym">Epeira ventricosa</name>
    <dbReference type="NCBI Taxonomy" id="182803"/>
    <lineage>
        <taxon>Eukaryota</taxon>
        <taxon>Metazoa</taxon>
        <taxon>Ecdysozoa</taxon>
        <taxon>Arthropoda</taxon>
        <taxon>Chelicerata</taxon>
        <taxon>Arachnida</taxon>
        <taxon>Araneae</taxon>
        <taxon>Araneomorphae</taxon>
        <taxon>Entelegynae</taxon>
        <taxon>Araneoidea</taxon>
        <taxon>Araneidae</taxon>
        <taxon>Araneus</taxon>
    </lineage>
</organism>
<dbReference type="EMBL" id="BGPR01048820">
    <property type="protein sequence ID" value="GBO25833.1"/>
    <property type="molecule type" value="Genomic_DNA"/>
</dbReference>
<protein>
    <submittedName>
        <fullName evidence="2">Uncharacterized protein</fullName>
    </submittedName>
</protein>
<evidence type="ECO:0000313" key="2">
    <source>
        <dbReference type="EMBL" id="GBO25833.1"/>
    </source>
</evidence>
<name>A0A4Y2VKJ0_ARAVE</name>
<proteinExistence type="predicted"/>
<dbReference type="AlphaFoldDB" id="A0A4Y2VKJ0"/>
<dbReference type="EMBL" id="BGPR01048814">
    <property type="protein sequence ID" value="GBO25826.1"/>
    <property type="molecule type" value="Genomic_DNA"/>
</dbReference>
<evidence type="ECO:0000313" key="1">
    <source>
        <dbReference type="EMBL" id="GBO25826.1"/>
    </source>
</evidence>
<reference evidence="2 3" key="1">
    <citation type="journal article" date="2019" name="Sci. Rep.">
        <title>Orb-weaving spider Araneus ventricosus genome elucidates the spidroin gene catalogue.</title>
        <authorList>
            <person name="Kono N."/>
            <person name="Nakamura H."/>
            <person name="Ohtoshi R."/>
            <person name="Moran D.A.P."/>
            <person name="Shinohara A."/>
            <person name="Yoshida Y."/>
            <person name="Fujiwara M."/>
            <person name="Mori M."/>
            <person name="Tomita M."/>
            <person name="Arakawa K."/>
        </authorList>
    </citation>
    <scope>NUCLEOTIDE SEQUENCE [LARGE SCALE GENOMIC DNA]</scope>
</reference>
<evidence type="ECO:0000313" key="3">
    <source>
        <dbReference type="Proteomes" id="UP000499080"/>
    </source>
</evidence>